<keyword evidence="2" id="KW-0863">Zinc-finger</keyword>
<proteinExistence type="predicted"/>
<evidence type="ECO:0000259" key="4">
    <source>
        <dbReference type="Pfam" id="PF04500"/>
    </source>
</evidence>
<evidence type="ECO:0000256" key="1">
    <source>
        <dbReference type="ARBA" id="ARBA00022723"/>
    </source>
</evidence>
<dbReference type="GO" id="GO:0008270">
    <property type="term" value="F:zinc ion binding"/>
    <property type="evidence" value="ECO:0007669"/>
    <property type="project" value="UniProtKB-KW"/>
</dbReference>
<comment type="caution">
    <text evidence="5">The sequence shown here is derived from an EMBL/GenBank/DDBJ whole genome shotgun (WGS) entry which is preliminary data.</text>
</comment>
<organism evidence="5 6">
    <name type="scientific">Aphis craccivora</name>
    <name type="common">Cowpea aphid</name>
    <dbReference type="NCBI Taxonomy" id="307492"/>
    <lineage>
        <taxon>Eukaryota</taxon>
        <taxon>Metazoa</taxon>
        <taxon>Ecdysozoa</taxon>
        <taxon>Arthropoda</taxon>
        <taxon>Hexapoda</taxon>
        <taxon>Insecta</taxon>
        <taxon>Pterygota</taxon>
        <taxon>Neoptera</taxon>
        <taxon>Paraneoptera</taxon>
        <taxon>Hemiptera</taxon>
        <taxon>Sternorrhyncha</taxon>
        <taxon>Aphidomorpha</taxon>
        <taxon>Aphidoidea</taxon>
        <taxon>Aphididae</taxon>
        <taxon>Aphidini</taxon>
        <taxon>Aphis</taxon>
        <taxon>Aphis</taxon>
    </lineage>
</organism>
<dbReference type="Pfam" id="PF04500">
    <property type="entry name" value="FLYWCH"/>
    <property type="match status" value="1"/>
</dbReference>
<dbReference type="Proteomes" id="UP000478052">
    <property type="component" value="Unassembled WGS sequence"/>
</dbReference>
<feature type="domain" description="FLYWCH-type" evidence="4">
    <location>
        <begin position="7"/>
        <end position="62"/>
    </location>
</feature>
<reference evidence="5 6" key="1">
    <citation type="submission" date="2019-08" db="EMBL/GenBank/DDBJ databases">
        <title>Whole genome of Aphis craccivora.</title>
        <authorList>
            <person name="Voronova N.V."/>
            <person name="Shulinski R.S."/>
            <person name="Bandarenka Y.V."/>
            <person name="Zhorov D.G."/>
            <person name="Warner D."/>
        </authorList>
    </citation>
    <scope>NUCLEOTIDE SEQUENCE [LARGE SCALE GENOMIC DNA]</scope>
    <source>
        <strain evidence="5">180601</strain>
        <tissue evidence="5">Whole Body</tissue>
    </source>
</reference>
<evidence type="ECO:0000313" key="5">
    <source>
        <dbReference type="EMBL" id="KAF0728070.1"/>
    </source>
</evidence>
<dbReference type="InterPro" id="IPR007588">
    <property type="entry name" value="Znf_FLYWCH"/>
</dbReference>
<gene>
    <name evidence="5" type="ORF">FWK35_00031566</name>
</gene>
<dbReference type="OrthoDB" id="93990at2759"/>
<name>A0A6G0WLA6_APHCR</name>
<evidence type="ECO:0000256" key="3">
    <source>
        <dbReference type="ARBA" id="ARBA00022833"/>
    </source>
</evidence>
<keyword evidence="6" id="KW-1185">Reference proteome</keyword>
<sequence>MEICELIPSQKGKDKLNVHGYLFLQNQSRKNKFYWRCDQRISISCKETAQTVFVDGQHYLHVSTLKQKAGTSRDKPAQIIQSIYASVDINNAQSMPSKDAMRQQIKRVRRQNVMSEPTSLDSVIIPEDLRHILNGELFLINESEIGNDKILLFTTLANLRKLEMAKYWIMDGTFKTVPTIFTGVK</sequence>
<keyword evidence="1" id="KW-0479">Metal-binding</keyword>
<protein>
    <submittedName>
        <fullName evidence="5">FLYWCH-type domain-containing protein</fullName>
    </submittedName>
</protein>
<dbReference type="Gene3D" id="2.20.25.240">
    <property type="match status" value="1"/>
</dbReference>
<feature type="non-terminal residue" evidence="5">
    <location>
        <position position="185"/>
    </location>
</feature>
<keyword evidence="3" id="KW-0862">Zinc</keyword>
<dbReference type="EMBL" id="VUJU01008617">
    <property type="protein sequence ID" value="KAF0728070.1"/>
    <property type="molecule type" value="Genomic_DNA"/>
</dbReference>
<evidence type="ECO:0000256" key="2">
    <source>
        <dbReference type="ARBA" id="ARBA00022771"/>
    </source>
</evidence>
<accession>A0A6G0WLA6</accession>
<dbReference type="AlphaFoldDB" id="A0A6G0WLA6"/>
<evidence type="ECO:0000313" key="6">
    <source>
        <dbReference type="Proteomes" id="UP000478052"/>
    </source>
</evidence>